<proteinExistence type="predicted"/>
<comment type="caution">
    <text evidence="1">The sequence shown here is derived from an EMBL/GenBank/DDBJ whole genome shotgun (WGS) entry which is preliminary data.</text>
</comment>
<name>A0AA37MA53_9HYPH</name>
<sequence length="91" mass="10148">MRNDAEPPGWSPDLLSAQVLRVQEAALGLADELVLLTLGAHMAWLDLWARPFLQASAEMQAWQERQARTARLMRRGIPGPVAREGLHLLPN</sequence>
<organism evidence="1 2">
    <name type="scientific">Methylobacterium gregans</name>
    <dbReference type="NCBI Taxonomy" id="374424"/>
    <lineage>
        <taxon>Bacteria</taxon>
        <taxon>Pseudomonadati</taxon>
        <taxon>Pseudomonadota</taxon>
        <taxon>Alphaproteobacteria</taxon>
        <taxon>Hyphomicrobiales</taxon>
        <taxon>Methylobacteriaceae</taxon>
        <taxon>Methylobacterium</taxon>
    </lineage>
</organism>
<dbReference type="AlphaFoldDB" id="A0AA37MA53"/>
<keyword evidence="2" id="KW-1185">Reference proteome</keyword>
<accession>A0AA37MA53</accession>
<gene>
    <name evidence="1" type="ORF">NBEOAGPD_1168</name>
</gene>
<dbReference type="EMBL" id="BPQM01000026">
    <property type="protein sequence ID" value="GJD77956.1"/>
    <property type="molecule type" value="Genomic_DNA"/>
</dbReference>
<evidence type="ECO:0000313" key="1">
    <source>
        <dbReference type="EMBL" id="GJD77956.1"/>
    </source>
</evidence>
<dbReference type="RefSeq" id="WP_238301687.1">
    <property type="nucleotide sequence ID" value="NZ_BPQM01000026.1"/>
</dbReference>
<evidence type="ECO:0000313" key="2">
    <source>
        <dbReference type="Proteomes" id="UP001055108"/>
    </source>
</evidence>
<protein>
    <submittedName>
        <fullName evidence="1">Uncharacterized protein</fullName>
    </submittedName>
</protein>
<reference evidence="1" key="1">
    <citation type="journal article" date="2016" name="Front. Microbiol.">
        <title>Genome Sequence of the Piezophilic, Mesophilic Sulfate-Reducing Bacterium Desulfovibrio indicus J2T.</title>
        <authorList>
            <person name="Cao J."/>
            <person name="Maignien L."/>
            <person name="Shao Z."/>
            <person name="Alain K."/>
            <person name="Jebbar M."/>
        </authorList>
    </citation>
    <scope>NUCLEOTIDE SEQUENCE</scope>
    <source>
        <strain evidence="1">NBRC 103626</strain>
    </source>
</reference>
<dbReference type="Proteomes" id="UP001055108">
    <property type="component" value="Unassembled WGS sequence"/>
</dbReference>
<reference evidence="1" key="2">
    <citation type="submission" date="2021-08" db="EMBL/GenBank/DDBJ databases">
        <authorList>
            <person name="Tani A."/>
            <person name="Ola A."/>
            <person name="Ogura Y."/>
            <person name="Katsura K."/>
            <person name="Hayashi T."/>
        </authorList>
    </citation>
    <scope>NUCLEOTIDE SEQUENCE</scope>
    <source>
        <strain evidence="1">NBRC 103626</strain>
    </source>
</reference>